<evidence type="ECO:0000256" key="2">
    <source>
        <dbReference type="ARBA" id="ARBA00023125"/>
    </source>
</evidence>
<dbReference type="InterPro" id="IPR002577">
    <property type="entry name" value="HTH_HxlR"/>
</dbReference>
<dbReference type="OrthoDB" id="9791143at2"/>
<dbReference type="PANTHER" id="PTHR33204:SF18">
    <property type="entry name" value="TRANSCRIPTIONAL REGULATORY PROTEIN"/>
    <property type="match status" value="1"/>
</dbReference>
<gene>
    <name evidence="5" type="ORF">E1757_14025</name>
</gene>
<dbReference type="InterPro" id="IPR036390">
    <property type="entry name" value="WH_DNA-bd_sf"/>
</dbReference>
<evidence type="ECO:0000259" key="4">
    <source>
        <dbReference type="PROSITE" id="PS51118"/>
    </source>
</evidence>
<keyword evidence="1" id="KW-0805">Transcription regulation</keyword>
<keyword evidence="3" id="KW-0804">Transcription</keyword>
<reference evidence="5 6" key="1">
    <citation type="submission" date="2019-03" db="EMBL/GenBank/DDBJ databases">
        <title>This is whole genome sequence of Paenibacillus sp MS74 strain.</title>
        <authorList>
            <person name="Trinh H.N."/>
        </authorList>
    </citation>
    <scope>NUCLEOTIDE SEQUENCE [LARGE SCALE GENOMIC DNA]</scope>
    <source>
        <strain evidence="5 6">MS74</strain>
    </source>
</reference>
<evidence type="ECO:0000313" key="6">
    <source>
        <dbReference type="Proteomes" id="UP000295636"/>
    </source>
</evidence>
<dbReference type="SUPFAM" id="SSF46785">
    <property type="entry name" value="Winged helix' DNA-binding domain"/>
    <property type="match status" value="1"/>
</dbReference>
<proteinExistence type="predicted"/>
<dbReference type="Gene3D" id="1.10.10.10">
    <property type="entry name" value="Winged helix-like DNA-binding domain superfamily/Winged helix DNA-binding domain"/>
    <property type="match status" value="1"/>
</dbReference>
<dbReference type="InterPro" id="IPR036388">
    <property type="entry name" value="WH-like_DNA-bd_sf"/>
</dbReference>
<dbReference type="PROSITE" id="PS51118">
    <property type="entry name" value="HTH_HXLR"/>
    <property type="match status" value="1"/>
</dbReference>
<name>A0A4R5KPR3_9BACL</name>
<keyword evidence="2" id="KW-0238">DNA-binding</keyword>
<feature type="domain" description="HTH hxlR-type" evidence="4">
    <location>
        <begin position="16"/>
        <end position="114"/>
    </location>
</feature>
<organism evidence="5 6">
    <name type="scientific">Paenibacillus piri</name>
    <dbReference type="NCBI Taxonomy" id="2547395"/>
    <lineage>
        <taxon>Bacteria</taxon>
        <taxon>Bacillati</taxon>
        <taxon>Bacillota</taxon>
        <taxon>Bacilli</taxon>
        <taxon>Bacillales</taxon>
        <taxon>Paenibacillaceae</taxon>
        <taxon>Paenibacillus</taxon>
    </lineage>
</organism>
<dbReference type="EMBL" id="SMRT01000005">
    <property type="protein sequence ID" value="TDF97709.1"/>
    <property type="molecule type" value="Genomic_DNA"/>
</dbReference>
<evidence type="ECO:0000256" key="1">
    <source>
        <dbReference type="ARBA" id="ARBA00023015"/>
    </source>
</evidence>
<dbReference type="PANTHER" id="PTHR33204">
    <property type="entry name" value="TRANSCRIPTIONAL REGULATOR, MARR FAMILY"/>
    <property type="match status" value="1"/>
</dbReference>
<comment type="caution">
    <text evidence="5">The sequence shown here is derived from an EMBL/GenBank/DDBJ whole genome shotgun (WGS) entry which is preliminary data.</text>
</comment>
<dbReference type="RefSeq" id="WP_133229032.1">
    <property type="nucleotide sequence ID" value="NZ_SMRT01000005.1"/>
</dbReference>
<sequence>MTPPSAVKPDISVTECAYRRVLEIISNKWTVLVIFALESGTNRYGEIRRRIADISQKMLTQTLRQLERDGFVKRNVHPSIPPAVEYELTPLGETLIPHMRQMKQWTTDYYSQVEQARRSYDEAHAPGQTK</sequence>
<dbReference type="Pfam" id="PF01638">
    <property type="entry name" value="HxlR"/>
    <property type="match status" value="1"/>
</dbReference>
<evidence type="ECO:0000256" key="3">
    <source>
        <dbReference type="ARBA" id="ARBA00023163"/>
    </source>
</evidence>
<evidence type="ECO:0000313" key="5">
    <source>
        <dbReference type="EMBL" id="TDF97709.1"/>
    </source>
</evidence>
<keyword evidence="6" id="KW-1185">Reference proteome</keyword>
<accession>A0A4R5KPR3</accession>
<dbReference type="AlphaFoldDB" id="A0A4R5KPR3"/>
<dbReference type="Proteomes" id="UP000295636">
    <property type="component" value="Unassembled WGS sequence"/>
</dbReference>
<dbReference type="GO" id="GO:0003677">
    <property type="term" value="F:DNA binding"/>
    <property type="evidence" value="ECO:0007669"/>
    <property type="project" value="UniProtKB-KW"/>
</dbReference>
<protein>
    <submittedName>
        <fullName evidence="5">Transcriptional regulator</fullName>
    </submittedName>
</protein>